<accession>A0AAV7DYM2</accession>
<proteinExistence type="predicted"/>
<name>A0AAV7DYM2_ARIFI</name>
<dbReference type="EMBL" id="JAINDJ010000007">
    <property type="protein sequence ID" value="KAG9441114.1"/>
    <property type="molecule type" value="Genomic_DNA"/>
</dbReference>
<keyword evidence="2" id="KW-1185">Reference proteome</keyword>
<reference evidence="1 2" key="1">
    <citation type="submission" date="2021-07" db="EMBL/GenBank/DDBJ databases">
        <title>The Aristolochia fimbriata genome: insights into angiosperm evolution, floral development and chemical biosynthesis.</title>
        <authorList>
            <person name="Jiao Y."/>
        </authorList>
    </citation>
    <scope>NUCLEOTIDE SEQUENCE [LARGE SCALE GENOMIC DNA]</scope>
    <source>
        <strain evidence="1">IBCAS-2021</strain>
        <tissue evidence="1">Leaf</tissue>
    </source>
</reference>
<gene>
    <name evidence="1" type="ORF">H6P81_016968</name>
</gene>
<sequence>MEGSSSSTAQDAGDQKKKELELPSSLADLIVDQILSLSSFTEESILLSVAAWAGSGVRLFILMKIGLLCHIYDLGRGLFDGRRWEVQEQMFEMEGNEVGKTEYAHPYIKIQKTAMNPML</sequence>
<dbReference type="AlphaFoldDB" id="A0AAV7DYM2"/>
<evidence type="ECO:0000313" key="1">
    <source>
        <dbReference type="EMBL" id="KAG9441114.1"/>
    </source>
</evidence>
<protein>
    <submittedName>
        <fullName evidence="1">Uncharacterized protein</fullName>
    </submittedName>
</protein>
<organism evidence="1 2">
    <name type="scientific">Aristolochia fimbriata</name>
    <name type="common">White veined hardy Dutchman's pipe vine</name>
    <dbReference type="NCBI Taxonomy" id="158543"/>
    <lineage>
        <taxon>Eukaryota</taxon>
        <taxon>Viridiplantae</taxon>
        <taxon>Streptophyta</taxon>
        <taxon>Embryophyta</taxon>
        <taxon>Tracheophyta</taxon>
        <taxon>Spermatophyta</taxon>
        <taxon>Magnoliopsida</taxon>
        <taxon>Magnoliidae</taxon>
        <taxon>Piperales</taxon>
        <taxon>Aristolochiaceae</taxon>
        <taxon>Aristolochia</taxon>
    </lineage>
</organism>
<comment type="caution">
    <text evidence="1">The sequence shown here is derived from an EMBL/GenBank/DDBJ whole genome shotgun (WGS) entry which is preliminary data.</text>
</comment>
<dbReference type="Proteomes" id="UP000825729">
    <property type="component" value="Unassembled WGS sequence"/>
</dbReference>
<evidence type="ECO:0000313" key="2">
    <source>
        <dbReference type="Proteomes" id="UP000825729"/>
    </source>
</evidence>